<organism evidence="7 8">
    <name type="scientific">Acanthamoeba castellanii (strain ATCC 30010 / Neff)</name>
    <dbReference type="NCBI Taxonomy" id="1257118"/>
    <lineage>
        <taxon>Eukaryota</taxon>
        <taxon>Amoebozoa</taxon>
        <taxon>Discosea</taxon>
        <taxon>Longamoebia</taxon>
        <taxon>Centramoebida</taxon>
        <taxon>Acanthamoebidae</taxon>
        <taxon>Acanthamoeba</taxon>
    </lineage>
</organism>
<evidence type="ECO:0000256" key="5">
    <source>
        <dbReference type="ARBA" id="ARBA00023242"/>
    </source>
</evidence>
<dbReference type="Proteomes" id="UP000011083">
    <property type="component" value="Unassembled WGS sequence"/>
</dbReference>
<dbReference type="GO" id="GO:0005634">
    <property type="term" value="C:nucleus"/>
    <property type="evidence" value="ECO:0007669"/>
    <property type="project" value="UniProtKB-SubCell"/>
</dbReference>
<evidence type="ECO:0000256" key="1">
    <source>
        <dbReference type="ARBA" id="ARBA00004123"/>
    </source>
</evidence>
<dbReference type="AlphaFoldDB" id="L8GPM5"/>
<dbReference type="GO" id="GO:0000775">
    <property type="term" value="C:chromosome, centromeric region"/>
    <property type="evidence" value="ECO:0007669"/>
    <property type="project" value="UniProtKB-SubCell"/>
</dbReference>
<dbReference type="InterPro" id="IPR025204">
    <property type="entry name" value="CENP-L"/>
</dbReference>
<evidence type="ECO:0000256" key="2">
    <source>
        <dbReference type="ARBA" id="ARBA00004584"/>
    </source>
</evidence>
<proteinExistence type="inferred from homology"/>
<gene>
    <name evidence="7" type="ORF">ACA1_306680</name>
</gene>
<keyword evidence="8" id="KW-1185">Reference proteome</keyword>
<evidence type="ECO:0000256" key="3">
    <source>
        <dbReference type="ARBA" id="ARBA00011060"/>
    </source>
</evidence>
<dbReference type="VEuPathDB" id="AmoebaDB:ACA1_306680"/>
<dbReference type="Pfam" id="PF13092">
    <property type="entry name" value="CENP-L"/>
    <property type="match status" value="1"/>
</dbReference>
<accession>L8GPM5</accession>
<keyword evidence="6" id="KW-0137">Centromere</keyword>
<reference evidence="7 8" key="1">
    <citation type="journal article" date="2013" name="Genome Biol.">
        <title>Genome of Acanthamoeba castellanii highlights extensive lateral gene transfer and early evolution of tyrosine kinase signaling.</title>
        <authorList>
            <person name="Clarke M."/>
            <person name="Lohan A.J."/>
            <person name="Liu B."/>
            <person name="Lagkouvardos I."/>
            <person name="Roy S."/>
            <person name="Zafar N."/>
            <person name="Bertelli C."/>
            <person name="Schilde C."/>
            <person name="Kianianmomeni A."/>
            <person name="Burglin T.R."/>
            <person name="Frech C."/>
            <person name="Turcotte B."/>
            <person name="Kopec K.O."/>
            <person name="Synnott J.M."/>
            <person name="Choo C."/>
            <person name="Paponov I."/>
            <person name="Finkler A."/>
            <person name="Soon Heng Tan C."/>
            <person name="Hutchins A.P."/>
            <person name="Weinmeier T."/>
            <person name="Rattei T."/>
            <person name="Chu J.S."/>
            <person name="Gimenez G."/>
            <person name="Irimia M."/>
            <person name="Rigden D.J."/>
            <person name="Fitzpatrick D.A."/>
            <person name="Lorenzo-Morales J."/>
            <person name="Bateman A."/>
            <person name="Chiu C.H."/>
            <person name="Tang P."/>
            <person name="Hegemann P."/>
            <person name="Fromm H."/>
            <person name="Raoult D."/>
            <person name="Greub G."/>
            <person name="Miranda-Saavedra D."/>
            <person name="Chen N."/>
            <person name="Nash P."/>
            <person name="Ginger M.L."/>
            <person name="Horn M."/>
            <person name="Schaap P."/>
            <person name="Caler L."/>
            <person name="Loftus B."/>
        </authorList>
    </citation>
    <scope>NUCLEOTIDE SEQUENCE [LARGE SCALE GENOMIC DNA]</scope>
    <source>
        <strain evidence="7 8">Neff</strain>
    </source>
</reference>
<dbReference type="PANTHER" id="PTHR31740">
    <property type="entry name" value="CENTROMERE PROTEIN L"/>
    <property type="match status" value="1"/>
</dbReference>
<evidence type="ECO:0000256" key="4">
    <source>
        <dbReference type="ARBA" id="ARBA00022454"/>
    </source>
</evidence>
<dbReference type="RefSeq" id="XP_004336895.1">
    <property type="nucleotide sequence ID" value="XM_004336847.1"/>
</dbReference>
<comment type="similarity">
    <text evidence="3">Belongs to the CENP-L/IML3 family.</text>
</comment>
<evidence type="ECO:0000313" key="7">
    <source>
        <dbReference type="EMBL" id="ELR14882.1"/>
    </source>
</evidence>
<dbReference type="EMBL" id="KB008042">
    <property type="protein sequence ID" value="ELR14882.1"/>
    <property type="molecule type" value="Genomic_DNA"/>
</dbReference>
<name>L8GPM5_ACACF</name>
<keyword evidence="5" id="KW-0539">Nucleus</keyword>
<dbReference type="KEGG" id="acan:ACA1_306680"/>
<keyword evidence="4" id="KW-0158">Chromosome</keyword>
<dbReference type="GeneID" id="14915491"/>
<protein>
    <submittedName>
        <fullName evidence="7">Centromere protein</fullName>
    </submittedName>
</protein>
<evidence type="ECO:0000313" key="8">
    <source>
        <dbReference type="Proteomes" id="UP000011083"/>
    </source>
</evidence>
<evidence type="ECO:0000256" key="6">
    <source>
        <dbReference type="ARBA" id="ARBA00023328"/>
    </source>
</evidence>
<sequence length="312" mass="35115">MKRKHRRDIQDDREDALVPHSAQELQTAKDVAGKTWLTYRASPLHAFKEERLADYAASLRRHMTADCQEAVGQRWRFLAAAYRLPGLAEQHGRVFAFVVGLKSVAGKRAESPLFQAILSIARPGTAPEGAQGRGEHPAYPVFLLRGNKTTTDSFSAWLYGQFDSRVSQLSFSPYTLARMAALWGSSDAPPKRSASGAAEVLELVYKAPEYIPELNTIRLTIPQEDMRRLAAEMTEQNHNLYKEEDDKLAEVRPGLLRALEEHFFYHFRISLSAFLLYRISTPVAHVNSSGKLKLTEANISLVFQQLAIYAQL</sequence>
<dbReference type="OrthoDB" id="8864979at2759"/>
<comment type="subcellular location">
    <subcellularLocation>
        <location evidence="2">Chromosome</location>
        <location evidence="2">Centromere</location>
    </subcellularLocation>
    <subcellularLocation>
        <location evidence="1">Nucleus</location>
    </subcellularLocation>
</comment>
<dbReference type="PANTHER" id="PTHR31740:SF2">
    <property type="entry name" value="CENTROMERE PROTEIN L"/>
    <property type="match status" value="1"/>
</dbReference>